<protein>
    <submittedName>
        <fullName evidence="1">Uncharacterized protein</fullName>
    </submittedName>
</protein>
<organism evidence="1 2">
    <name type="scientific">Rhizobium mesoamericanum STM3625</name>
    <dbReference type="NCBI Taxonomy" id="1211777"/>
    <lineage>
        <taxon>Bacteria</taxon>
        <taxon>Pseudomonadati</taxon>
        <taxon>Pseudomonadota</taxon>
        <taxon>Alphaproteobacteria</taxon>
        <taxon>Hyphomicrobiales</taxon>
        <taxon>Rhizobiaceae</taxon>
        <taxon>Rhizobium/Agrobacterium group</taxon>
        <taxon>Rhizobium</taxon>
    </lineage>
</organism>
<dbReference type="STRING" id="1211777.BN77_p30015"/>
<evidence type="ECO:0000313" key="2">
    <source>
        <dbReference type="Proteomes" id="UP000009319"/>
    </source>
</evidence>
<accession>K0PZY8</accession>
<name>K0PZY8_9HYPH</name>
<sequence>MRSTIGCSVGFQSLCLYGDPLAGFADIATFARMHPKIPGALFLQRGKQPKNSVSNSSMRPRADNVSVLAYYTKMGFEDYDRLIDVPLLDGASRRPDQEALQVGRCAAHAYLDSSMVWATGRDLPTKSQAVKALLSALPSFQIQRGQSGLTFSAFDLPVFRS</sequence>
<gene>
    <name evidence="1" type="ORF">BN77_p30015</name>
</gene>
<reference evidence="1 2" key="1">
    <citation type="journal article" date="2013" name="Genome Announc.">
        <title>Draft Genome Sequence of Rhizobium mesoamericanum STM3625, a Nitrogen-Fixing Symbiont of Mimosa pudica Isolated in French Guiana (South America).</title>
        <authorList>
            <person name="Moulin L."/>
            <person name="Mornico D."/>
            <person name="Melkonian R."/>
            <person name="Klonowska A."/>
        </authorList>
    </citation>
    <scope>NUCLEOTIDE SEQUENCE [LARGE SCALE GENOMIC DNA]</scope>
    <source>
        <strain evidence="1 2">STM3625</strain>
    </source>
</reference>
<dbReference type="EMBL" id="CANI01000050">
    <property type="protein sequence ID" value="CCM79593.1"/>
    <property type="molecule type" value="Genomic_DNA"/>
</dbReference>
<evidence type="ECO:0000313" key="1">
    <source>
        <dbReference type="EMBL" id="CCM79593.1"/>
    </source>
</evidence>
<dbReference type="AlphaFoldDB" id="K0PZY8"/>
<keyword evidence="2" id="KW-1185">Reference proteome</keyword>
<dbReference type="HOGENOM" id="CLU_1642349_0_0_5"/>
<dbReference type="Proteomes" id="UP000009319">
    <property type="component" value="Unassembled WGS sequence"/>
</dbReference>
<comment type="caution">
    <text evidence="1">The sequence shown here is derived from an EMBL/GenBank/DDBJ whole genome shotgun (WGS) entry which is preliminary data.</text>
</comment>
<dbReference type="eggNOG" id="COG1247">
    <property type="taxonomic scope" value="Bacteria"/>
</dbReference>
<proteinExistence type="predicted"/>